<proteinExistence type="predicted"/>
<dbReference type="EMBL" id="MDHN01000004">
    <property type="protein sequence ID" value="OFC72514.1"/>
    <property type="molecule type" value="Genomic_DNA"/>
</dbReference>
<evidence type="ECO:0000256" key="4">
    <source>
        <dbReference type="ARBA" id="ARBA00023136"/>
    </source>
</evidence>
<keyword evidence="3 5" id="KW-1133">Transmembrane helix</keyword>
<evidence type="ECO:0000256" key="2">
    <source>
        <dbReference type="ARBA" id="ARBA00022692"/>
    </source>
</evidence>
<accession>A0A1E7ZGD0</accession>
<feature type="transmembrane region" description="Helical" evidence="5">
    <location>
        <begin position="74"/>
        <end position="95"/>
    </location>
</feature>
<protein>
    <recommendedName>
        <fullName evidence="6">Yip1 domain-containing protein</fullName>
    </recommendedName>
</protein>
<feature type="transmembrane region" description="Helical" evidence="5">
    <location>
        <begin position="107"/>
        <end position="123"/>
    </location>
</feature>
<keyword evidence="8" id="KW-1185">Reference proteome</keyword>
<evidence type="ECO:0000256" key="1">
    <source>
        <dbReference type="ARBA" id="ARBA00004141"/>
    </source>
</evidence>
<evidence type="ECO:0000256" key="3">
    <source>
        <dbReference type="ARBA" id="ARBA00022989"/>
    </source>
</evidence>
<keyword evidence="4 5" id="KW-0472">Membrane</keyword>
<dbReference type="InterPro" id="IPR006977">
    <property type="entry name" value="Yip1_dom"/>
</dbReference>
<dbReference type="Proteomes" id="UP000175691">
    <property type="component" value="Unassembled WGS sequence"/>
</dbReference>
<feature type="domain" description="Yip1" evidence="6">
    <location>
        <begin position="6"/>
        <end position="178"/>
    </location>
</feature>
<dbReference type="GO" id="GO:0016020">
    <property type="term" value="C:membrane"/>
    <property type="evidence" value="ECO:0007669"/>
    <property type="project" value="UniProtKB-SubCell"/>
</dbReference>
<dbReference type="Pfam" id="PF04893">
    <property type="entry name" value="Yip1"/>
    <property type="match status" value="1"/>
</dbReference>
<evidence type="ECO:0000313" key="8">
    <source>
        <dbReference type="Proteomes" id="UP000175691"/>
    </source>
</evidence>
<gene>
    <name evidence="7" type="ORF">BFC18_02870</name>
</gene>
<feature type="transmembrane region" description="Helical" evidence="5">
    <location>
        <begin position="163"/>
        <end position="189"/>
    </location>
</feature>
<name>A0A1E7ZGD0_9ALTE</name>
<reference evidence="7 8" key="1">
    <citation type="submission" date="2016-08" db="EMBL/GenBank/DDBJ databases">
        <authorList>
            <person name="Seilhamer J.J."/>
        </authorList>
    </citation>
    <scope>NUCLEOTIDE SEQUENCE [LARGE SCALE GENOMIC DNA]</scope>
    <source>
        <strain evidence="7 8">KCTC 42603</strain>
    </source>
</reference>
<organism evidence="7 8">
    <name type="scientific">Alteromonas confluentis</name>
    <dbReference type="NCBI Taxonomy" id="1656094"/>
    <lineage>
        <taxon>Bacteria</taxon>
        <taxon>Pseudomonadati</taxon>
        <taxon>Pseudomonadota</taxon>
        <taxon>Gammaproteobacteria</taxon>
        <taxon>Alteromonadales</taxon>
        <taxon>Alteromonadaceae</taxon>
        <taxon>Alteromonas/Salinimonas group</taxon>
        <taxon>Alteromonas</taxon>
    </lineage>
</organism>
<dbReference type="OrthoDB" id="9808452at2"/>
<evidence type="ECO:0000256" key="5">
    <source>
        <dbReference type="SAM" id="Phobius"/>
    </source>
</evidence>
<comment type="subcellular location">
    <subcellularLocation>
        <location evidence="1">Membrane</location>
        <topology evidence="1">Multi-pass membrane protein</topology>
    </subcellularLocation>
</comment>
<feature type="transmembrane region" description="Helical" evidence="5">
    <location>
        <begin position="34"/>
        <end position="54"/>
    </location>
</feature>
<dbReference type="AlphaFoldDB" id="A0A1E7ZGD0"/>
<dbReference type="STRING" id="1656094.BFC18_02870"/>
<feature type="transmembrane region" description="Helical" evidence="5">
    <location>
        <begin position="129"/>
        <end position="151"/>
    </location>
</feature>
<dbReference type="RefSeq" id="WP_070123428.1">
    <property type="nucleotide sequence ID" value="NZ_MDHN01000004.1"/>
</dbReference>
<keyword evidence="2 5" id="KW-0812">Transmembrane</keyword>
<evidence type="ECO:0000259" key="6">
    <source>
        <dbReference type="Pfam" id="PF04893"/>
    </source>
</evidence>
<comment type="caution">
    <text evidence="7">The sequence shown here is derived from an EMBL/GenBank/DDBJ whole genome shotgun (WGS) entry which is preliminary data.</text>
</comment>
<evidence type="ECO:0000313" key="7">
    <source>
        <dbReference type="EMBL" id="OFC72514.1"/>
    </source>
</evidence>
<sequence>MSNHIWGLIHHPDKEWRSINEEHETVSHLYTHHVLWYALIPVVCSYIGTTRVGWTFGGEEVFQVSPTSGLILGVAFYGLILLAVAAVGSVIHWMARRYPERPSRAECIVFAGYTATPLFLSGVFAVYPVFWLCVAAVCAGVVYTAFLLYTGTPSFLGINDKEGFILSTSTLCMGVLILEVLLIVAVALWSMGSEHSIMWYFFG</sequence>